<evidence type="ECO:0000313" key="2">
    <source>
        <dbReference type="EMBL" id="KAJ1169853.1"/>
    </source>
</evidence>
<evidence type="ECO:0000256" key="1">
    <source>
        <dbReference type="SAM" id="MobiDB-lite"/>
    </source>
</evidence>
<feature type="compositionally biased region" description="Low complexity" evidence="1">
    <location>
        <begin position="171"/>
        <end position="182"/>
    </location>
</feature>
<organism evidence="2 3">
    <name type="scientific">Pleurodeles waltl</name>
    <name type="common">Iberian ribbed newt</name>
    <dbReference type="NCBI Taxonomy" id="8319"/>
    <lineage>
        <taxon>Eukaryota</taxon>
        <taxon>Metazoa</taxon>
        <taxon>Chordata</taxon>
        <taxon>Craniata</taxon>
        <taxon>Vertebrata</taxon>
        <taxon>Euteleostomi</taxon>
        <taxon>Amphibia</taxon>
        <taxon>Batrachia</taxon>
        <taxon>Caudata</taxon>
        <taxon>Salamandroidea</taxon>
        <taxon>Salamandridae</taxon>
        <taxon>Pleurodelinae</taxon>
        <taxon>Pleurodeles</taxon>
    </lineage>
</organism>
<dbReference type="AlphaFoldDB" id="A0AAV7T1D3"/>
<feature type="region of interest" description="Disordered" evidence="1">
    <location>
        <begin position="217"/>
        <end position="236"/>
    </location>
</feature>
<protein>
    <submittedName>
        <fullName evidence="2">Uncharacterized protein</fullName>
    </submittedName>
</protein>
<name>A0AAV7T1D3_PLEWA</name>
<dbReference type="Proteomes" id="UP001066276">
    <property type="component" value="Chromosome 4_1"/>
</dbReference>
<keyword evidence="3" id="KW-1185">Reference proteome</keyword>
<accession>A0AAV7T1D3</accession>
<proteinExistence type="predicted"/>
<comment type="caution">
    <text evidence="2">The sequence shown here is derived from an EMBL/GenBank/DDBJ whole genome shotgun (WGS) entry which is preliminary data.</text>
</comment>
<evidence type="ECO:0000313" key="3">
    <source>
        <dbReference type="Proteomes" id="UP001066276"/>
    </source>
</evidence>
<gene>
    <name evidence="2" type="ORF">NDU88_001741</name>
</gene>
<reference evidence="2" key="1">
    <citation type="journal article" date="2022" name="bioRxiv">
        <title>Sequencing and chromosome-scale assembly of the giantPleurodeles waltlgenome.</title>
        <authorList>
            <person name="Brown T."/>
            <person name="Elewa A."/>
            <person name="Iarovenko S."/>
            <person name="Subramanian E."/>
            <person name="Araus A.J."/>
            <person name="Petzold A."/>
            <person name="Susuki M."/>
            <person name="Suzuki K.-i.T."/>
            <person name="Hayashi T."/>
            <person name="Toyoda A."/>
            <person name="Oliveira C."/>
            <person name="Osipova E."/>
            <person name="Leigh N.D."/>
            <person name="Simon A."/>
            <person name="Yun M.H."/>
        </authorList>
    </citation>
    <scope>NUCLEOTIDE SEQUENCE</scope>
    <source>
        <strain evidence="2">20211129_DDA</strain>
        <tissue evidence="2">Liver</tissue>
    </source>
</reference>
<feature type="region of interest" description="Disordered" evidence="1">
    <location>
        <begin position="160"/>
        <end position="182"/>
    </location>
</feature>
<dbReference type="EMBL" id="JANPWB010000007">
    <property type="protein sequence ID" value="KAJ1169853.1"/>
    <property type="molecule type" value="Genomic_DNA"/>
</dbReference>
<feature type="compositionally biased region" description="Polar residues" evidence="1">
    <location>
        <begin position="1"/>
        <end position="14"/>
    </location>
</feature>
<feature type="region of interest" description="Disordered" evidence="1">
    <location>
        <begin position="1"/>
        <end position="101"/>
    </location>
</feature>
<sequence>MSTSQHSTLATKSASAVIPASPGGSKGAPVRAASVPPTDVKDHPIPPPAKVKKGPASSRGKAHHPPSKASSKHKEDSAKGPAATAKVGKGHKTPQCTMPPSEGLVTTISSEMPATCTMVTTAAMTATRTTTCTAACTATCTATCTAAATTSVCSILPKDQPSEDAGEGLVPPSTTTDTCTTGSTGSISAAPTAAATCTTIYTTTCPAGATISYVSRFPSGQPSKAVGDVLDPGRAT</sequence>